<protein>
    <recommendedName>
        <fullName evidence="5 17">Riboflavin kinase</fullName>
        <shortName evidence="17">RFK</shortName>
        <ecNumber evidence="4 17">2.7.1.161</ecNumber>
    </recommendedName>
    <alternativeName>
        <fullName evidence="14 17">CTP-dependent riboflavin kinase</fullName>
    </alternativeName>
    <alternativeName>
        <fullName evidence="15 17">CTP:riboflavin 5'-phosphotransferase</fullName>
    </alternativeName>
    <alternativeName>
        <fullName evidence="13 17">Flavokinase</fullName>
    </alternativeName>
</protein>
<dbReference type="PANTHER" id="PTHR40706">
    <property type="entry name" value="RIBOFLAVIN KINASE"/>
    <property type="match status" value="1"/>
</dbReference>
<dbReference type="SMART" id="SM00347">
    <property type="entry name" value="HTH_MARR"/>
    <property type="match status" value="1"/>
</dbReference>
<comment type="caution">
    <text evidence="19">The sequence shown here is derived from an EMBL/GenBank/DDBJ whole genome shotgun (WGS) entry which is preliminary data.</text>
</comment>
<evidence type="ECO:0000256" key="15">
    <source>
        <dbReference type="ARBA" id="ARBA00033116"/>
    </source>
</evidence>
<name>A0ABD5V7Y6_9EURY</name>
<dbReference type="InterPro" id="IPR036388">
    <property type="entry name" value="WH-like_DNA-bd_sf"/>
</dbReference>
<organism evidence="19 20">
    <name type="scientific">Halalkalicoccus tibetensis</name>
    <dbReference type="NCBI Taxonomy" id="175632"/>
    <lineage>
        <taxon>Archaea</taxon>
        <taxon>Methanobacteriati</taxon>
        <taxon>Methanobacteriota</taxon>
        <taxon>Stenosarchaea group</taxon>
        <taxon>Halobacteria</taxon>
        <taxon>Halobacteriales</taxon>
        <taxon>Halococcaceae</taxon>
        <taxon>Halalkalicoccus</taxon>
    </lineage>
</organism>
<keyword evidence="10 17" id="KW-0547">Nucleotide-binding</keyword>
<dbReference type="EMBL" id="JBHSXQ010000003">
    <property type="protein sequence ID" value="MFC6905647.1"/>
    <property type="molecule type" value="Genomic_DNA"/>
</dbReference>
<dbReference type="RefSeq" id="WP_340604169.1">
    <property type="nucleotide sequence ID" value="NZ_JBBMXV010000003.1"/>
</dbReference>
<comment type="function">
    <text evidence="1 17">Catalyzes the CTP-dependent phosphorylation of riboflavin (vitamin B2) to form flavin mononucleotide (FMN).</text>
</comment>
<dbReference type="EC" id="2.7.1.161" evidence="4 17"/>
<feature type="binding site" evidence="17">
    <location>
        <begin position="108"/>
        <end position="113"/>
    </location>
    <ligand>
        <name>CDP</name>
        <dbReference type="ChEBI" id="CHEBI:58069"/>
    </ligand>
</feature>
<dbReference type="SUPFAM" id="SSF82114">
    <property type="entry name" value="Riboflavin kinase-like"/>
    <property type="match status" value="1"/>
</dbReference>
<evidence type="ECO:0000256" key="3">
    <source>
        <dbReference type="ARBA" id="ARBA00006428"/>
    </source>
</evidence>
<evidence type="ECO:0000256" key="14">
    <source>
        <dbReference type="ARBA" id="ARBA00030544"/>
    </source>
</evidence>
<dbReference type="GO" id="GO:0016301">
    <property type="term" value="F:kinase activity"/>
    <property type="evidence" value="ECO:0007669"/>
    <property type="project" value="UniProtKB-UniRule"/>
</dbReference>
<dbReference type="GO" id="GO:0016773">
    <property type="term" value="F:phosphotransferase activity, alcohol group as acceptor"/>
    <property type="evidence" value="ECO:0007669"/>
    <property type="project" value="UniProtKB-UniRule"/>
</dbReference>
<evidence type="ECO:0000256" key="4">
    <source>
        <dbReference type="ARBA" id="ARBA00011987"/>
    </source>
</evidence>
<evidence type="ECO:0000313" key="19">
    <source>
        <dbReference type="EMBL" id="MFC6905647.1"/>
    </source>
</evidence>
<dbReference type="InterPro" id="IPR000835">
    <property type="entry name" value="HTH_MarR-typ"/>
</dbReference>
<feature type="binding site" evidence="17">
    <location>
        <begin position="211"/>
        <end position="214"/>
    </location>
    <ligand>
        <name>CDP</name>
        <dbReference type="ChEBI" id="CHEBI:58069"/>
    </ligand>
</feature>
<feature type="binding site" evidence="17">
    <location>
        <position position="137"/>
    </location>
    <ligand>
        <name>Mg(2+)</name>
        <dbReference type="ChEBI" id="CHEBI:18420"/>
    </ligand>
</feature>
<dbReference type="InterPro" id="IPR023470">
    <property type="entry name" value="Riboflavin_kinase_archaeal"/>
</dbReference>
<evidence type="ECO:0000256" key="10">
    <source>
        <dbReference type="ARBA" id="ARBA00022741"/>
    </source>
</evidence>
<evidence type="ECO:0000256" key="9">
    <source>
        <dbReference type="ARBA" id="ARBA00022723"/>
    </source>
</evidence>
<dbReference type="Pfam" id="PF01982">
    <property type="entry name" value="CTP-dep_RFKase"/>
    <property type="match status" value="1"/>
</dbReference>
<evidence type="ECO:0000256" key="5">
    <source>
        <dbReference type="ARBA" id="ARBA00017394"/>
    </source>
</evidence>
<gene>
    <name evidence="17" type="primary">ribK</name>
    <name evidence="19" type="ORF">ACFQGH_10625</name>
</gene>
<evidence type="ECO:0000256" key="16">
    <source>
        <dbReference type="ARBA" id="ARBA00047857"/>
    </source>
</evidence>
<evidence type="ECO:0000256" key="1">
    <source>
        <dbReference type="ARBA" id="ARBA00003072"/>
    </source>
</evidence>
<dbReference type="InterPro" id="IPR023465">
    <property type="entry name" value="Riboflavin_kinase_dom_sf"/>
</dbReference>
<evidence type="ECO:0000256" key="2">
    <source>
        <dbReference type="ARBA" id="ARBA00005219"/>
    </source>
</evidence>
<dbReference type="PANTHER" id="PTHR40706:SF1">
    <property type="entry name" value="RIBOFLAVIN KINASE"/>
    <property type="match status" value="1"/>
</dbReference>
<accession>A0ABD5V7Y6</accession>
<dbReference type="SUPFAM" id="SSF46785">
    <property type="entry name" value="Winged helix' DNA-binding domain"/>
    <property type="match status" value="1"/>
</dbReference>
<dbReference type="Gene3D" id="2.40.30.30">
    <property type="entry name" value="Riboflavin kinase-like"/>
    <property type="match status" value="1"/>
</dbReference>
<reference evidence="19 20" key="1">
    <citation type="journal article" date="2019" name="Int. J. Syst. Evol. Microbiol.">
        <title>The Global Catalogue of Microorganisms (GCM) 10K type strain sequencing project: providing services to taxonomists for standard genome sequencing and annotation.</title>
        <authorList>
            <consortium name="The Broad Institute Genomics Platform"/>
            <consortium name="The Broad Institute Genome Sequencing Center for Infectious Disease"/>
            <person name="Wu L."/>
            <person name="Ma J."/>
        </authorList>
    </citation>
    <scope>NUCLEOTIDE SEQUENCE [LARGE SCALE GENOMIC DNA]</scope>
    <source>
        <strain evidence="19 20">CGMCC 1.3240</strain>
    </source>
</reference>
<keyword evidence="6 17" id="KW-0285">Flavoprotein</keyword>
<evidence type="ECO:0000256" key="6">
    <source>
        <dbReference type="ARBA" id="ARBA00022630"/>
    </source>
</evidence>
<feature type="binding site" evidence="17">
    <location>
        <position position="198"/>
    </location>
    <ligand>
        <name>FMN</name>
        <dbReference type="ChEBI" id="CHEBI:58210"/>
    </ligand>
</feature>
<dbReference type="GO" id="GO:0000287">
    <property type="term" value="F:magnesium ion binding"/>
    <property type="evidence" value="ECO:0007669"/>
    <property type="project" value="UniProtKB-UniRule"/>
</dbReference>
<feature type="binding site" evidence="17">
    <location>
        <position position="139"/>
    </location>
    <ligand>
        <name>Mg(2+)</name>
        <dbReference type="ChEBI" id="CHEBI:18420"/>
    </ligand>
</feature>
<dbReference type="HAMAP" id="MF_01285">
    <property type="entry name" value="Riboflavin_kinase"/>
    <property type="match status" value="1"/>
</dbReference>
<sequence length="232" mass="25701">MSRTVTRDVGQDELAALRQLGLDGALSGETKISCSALADRLETSSQTASRRLQALEAADLIARETVTDGQWIAVTGEGERALRAEYDAYRRLFEERSSVDLEGFVTGGMGEGKHYISLPGYMAQFEEKLGYEPFPGTLNVDLTEESVRRRAALEALEPVHIDGWEDEDRTYGPCVCYPATILADGEYDGAHVIAPERTHHDEDQLEVIAPAKLRDELGLDDDDRITVRVEEK</sequence>
<keyword evidence="20" id="KW-1185">Reference proteome</keyword>
<evidence type="ECO:0000256" key="7">
    <source>
        <dbReference type="ARBA" id="ARBA00022643"/>
    </source>
</evidence>
<dbReference type="InterPro" id="IPR039063">
    <property type="entry name" value="RibK_CTP-dep"/>
</dbReference>
<keyword evidence="8 17" id="KW-0808">Transferase</keyword>
<comment type="catalytic activity">
    <reaction evidence="16 17">
        <text>riboflavin + CTP = CDP + FMN + H(+)</text>
        <dbReference type="Rhea" id="RHEA:25021"/>
        <dbReference type="ChEBI" id="CHEBI:15378"/>
        <dbReference type="ChEBI" id="CHEBI:37563"/>
        <dbReference type="ChEBI" id="CHEBI:57986"/>
        <dbReference type="ChEBI" id="CHEBI:58069"/>
        <dbReference type="ChEBI" id="CHEBI:58210"/>
        <dbReference type="EC" id="2.7.1.161"/>
    </reaction>
</comment>
<keyword evidence="7 17" id="KW-0288">FMN</keyword>
<evidence type="ECO:0000256" key="17">
    <source>
        <dbReference type="HAMAP-Rule" id="MF_01285"/>
    </source>
</evidence>
<evidence type="ECO:0000256" key="12">
    <source>
        <dbReference type="ARBA" id="ARBA00022842"/>
    </source>
</evidence>
<dbReference type="GO" id="GO:0000166">
    <property type="term" value="F:nucleotide binding"/>
    <property type="evidence" value="ECO:0007669"/>
    <property type="project" value="UniProtKB-UniRule"/>
</dbReference>
<dbReference type="InterPro" id="IPR036390">
    <property type="entry name" value="WH_DNA-bd_sf"/>
</dbReference>
<dbReference type="GO" id="GO:0009398">
    <property type="term" value="P:FMN biosynthetic process"/>
    <property type="evidence" value="ECO:0007669"/>
    <property type="project" value="UniProtKB-UniRule"/>
</dbReference>
<comment type="caution">
    <text evidence="17">Lacks conserved residue(s) required for the propagation of feature annotation.</text>
</comment>
<dbReference type="Gene3D" id="1.10.10.10">
    <property type="entry name" value="Winged helix-like DNA-binding domain superfamily/Winged helix DNA-binding domain"/>
    <property type="match status" value="1"/>
</dbReference>
<feature type="domain" description="HTH marR-type" evidence="18">
    <location>
        <begin position="2"/>
        <end position="101"/>
    </location>
</feature>
<keyword evidence="11 17" id="KW-0418">Kinase</keyword>
<dbReference type="Proteomes" id="UP001596312">
    <property type="component" value="Unassembled WGS sequence"/>
</dbReference>
<keyword evidence="12 17" id="KW-0460">Magnesium</keyword>
<dbReference type="InterPro" id="IPR023602">
    <property type="entry name" value="Riboflavin_kinase_CTP-dep"/>
</dbReference>
<keyword evidence="9 17" id="KW-0479">Metal-binding</keyword>
<evidence type="ECO:0000259" key="18">
    <source>
        <dbReference type="SMART" id="SM00347"/>
    </source>
</evidence>
<evidence type="ECO:0000256" key="8">
    <source>
        <dbReference type="ARBA" id="ARBA00022679"/>
    </source>
</evidence>
<feature type="binding site" evidence="17">
    <location>
        <position position="206"/>
    </location>
    <ligand>
        <name>FMN</name>
        <dbReference type="ChEBI" id="CHEBI:58210"/>
    </ligand>
</feature>
<dbReference type="AlphaFoldDB" id="A0ABD5V7Y6"/>
<comment type="pathway">
    <text evidence="2 17">Cofactor biosynthesis; FMN biosynthesis; FMN from riboflavin (CTP route): step 1/1.</text>
</comment>
<dbReference type="Pfam" id="PF12840">
    <property type="entry name" value="HTH_20"/>
    <property type="match status" value="1"/>
</dbReference>
<evidence type="ECO:0000256" key="11">
    <source>
        <dbReference type="ARBA" id="ARBA00022777"/>
    </source>
</evidence>
<evidence type="ECO:0000256" key="13">
    <source>
        <dbReference type="ARBA" id="ARBA00029789"/>
    </source>
</evidence>
<evidence type="ECO:0000313" key="20">
    <source>
        <dbReference type="Proteomes" id="UP001596312"/>
    </source>
</evidence>
<dbReference type="GO" id="GO:0006355">
    <property type="term" value="P:regulation of DNA-templated transcription"/>
    <property type="evidence" value="ECO:0007669"/>
    <property type="project" value="UniProtKB-ARBA"/>
</dbReference>
<proteinExistence type="inferred from homology"/>
<comment type="similarity">
    <text evidence="3 17">Belongs to the archaeal riboflavin kinase family.</text>
</comment>
<comment type="cofactor">
    <cofactor evidence="17">
        <name>Mg(2+)</name>
        <dbReference type="ChEBI" id="CHEBI:18420"/>
    </cofactor>
    <text evidence="17">Binds 1 Mg(2+) ion per subunit.</text>
</comment>